<proteinExistence type="predicted"/>
<evidence type="ECO:0000313" key="3">
    <source>
        <dbReference type="Proteomes" id="UP001151760"/>
    </source>
</evidence>
<organism evidence="2 3">
    <name type="scientific">Tanacetum coccineum</name>
    <dbReference type="NCBI Taxonomy" id="301880"/>
    <lineage>
        <taxon>Eukaryota</taxon>
        <taxon>Viridiplantae</taxon>
        <taxon>Streptophyta</taxon>
        <taxon>Embryophyta</taxon>
        <taxon>Tracheophyta</taxon>
        <taxon>Spermatophyta</taxon>
        <taxon>Magnoliopsida</taxon>
        <taxon>eudicotyledons</taxon>
        <taxon>Gunneridae</taxon>
        <taxon>Pentapetalae</taxon>
        <taxon>asterids</taxon>
        <taxon>campanulids</taxon>
        <taxon>Asterales</taxon>
        <taxon>Asteraceae</taxon>
        <taxon>Asteroideae</taxon>
        <taxon>Anthemideae</taxon>
        <taxon>Anthemidinae</taxon>
        <taxon>Tanacetum</taxon>
    </lineage>
</organism>
<feature type="compositionally biased region" description="Acidic residues" evidence="1">
    <location>
        <begin position="11"/>
        <end position="21"/>
    </location>
</feature>
<reference evidence="2" key="2">
    <citation type="submission" date="2022-01" db="EMBL/GenBank/DDBJ databases">
        <authorList>
            <person name="Yamashiro T."/>
            <person name="Shiraishi A."/>
            <person name="Satake H."/>
            <person name="Nakayama K."/>
        </authorList>
    </citation>
    <scope>NUCLEOTIDE SEQUENCE</scope>
</reference>
<feature type="region of interest" description="Disordered" evidence="1">
    <location>
        <begin position="261"/>
        <end position="291"/>
    </location>
</feature>
<keyword evidence="3" id="KW-1185">Reference proteome</keyword>
<sequence>DVDPSAYLDGTDTESEPFEDPTDTKTPESPLAIASPVSLFESTPPVLVPILCRTTRMDVRVPHAMSLGLFASLAEVATMSESALRKRFRSSCESSPSMSPPDLPLRKRYRGTSELVEDSKEEDEEIEESMDSNSVSEDAEDEGPTAEDENPTTEDEGLTSGVEGPGMDDESYGLDDESYGLDDEGYGRDDESRGIDDEGHSVESDELGLEEEKEEAVLGGQQQAAPVVGTTMSAPLGLGYGALRRRELALEEGDVYSTFEVGQAPPVQTPTSPEWTSGSLPTSPSHSDVPSPISSPIIPLIVPSPVATPTIVEAEGFLTELGAQVEMQGGFIRDHAVRLDELSPALFERSLEYEQERVAGENQDLQLHLAEERRSEPLDHSMYYPLIRAFRIANVALVVLDVSALGHLETHRRVMWRGDLPCVNDGVK</sequence>
<feature type="compositionally biased region" description="Acidic residues" evidence="1">
    <location>
        <begin position="166"/>
        <end position="184"/>
    </location>
</feature>
<protein>
    <submittedName>
        <fullName evidence="2">Uncharacterized protein</fullName>
    </submittedName>
</protein>
<dbReference type="Proteomes" id="UP001151760">
    <property type="component" value="Unassembled WGS sequence"/>
</dbReference>
<comment type="caution">
    <text evidence="2">The sequence shown here is derived from an EMBL/GenBank/DDBJ whole genome shotgun (WGS) entry which is preliminary data.</text>
</comment>
<name>A0ABQ4XP88_9ASTR</name>
<feature type="compositionally biased region" description="Polar residues" evidence="1">
    <location>
        <begin position="269"/>
        <end position="282"/>
    </location>
</feature>
<feature type="non-terminal residue" evidence="2">
    <location>
        <position position="1"/>
    </location>
</feature>
<gene>
    <name evidence="2" type="ORF">Tco_0681758</name>
</gene>
<evidence type="ECO:0000313" key="2">
    <source>
        <dbReference type="EMBL" id="GJS67194.1"/>
    </source>
</evidence>
<dbReference type="EMBL" id="BQNB010009700">
    <property type="protein sequence ID" value="GJS67194.1"/>
    <property type="molecule type" value="Genomic_DNA"/>
</dbReference>
<feature type="region of interest" description="Disordered" evidence="1">
    <location>
        <begin position="88"/>
        <end position="210"/>
    </location>
</feature>
<accession>A0ABQ4XP88</accession>
<feature type="compositionally biased region" description="Acidic residues" evidence="1">
    <location>
        <begin position="115"/>
        <end position="130"/>
    </location>
</feature>
<reference evidence="2" key="1">
    <citation type="journal article" date="2022" name="Int. J. Mol. Sci.">
        <title>Draft Genome of Tanacetum Coccineum: Genomic Comparison of Closely Related Tanacetum-Family Plants.</title>
        <authorList>
            <person name="Yamashiro T."/>
            <person name="Shiraishi A."/>
            <person name="Nakayama K."/>
            <person name="Satake H."/>
        </authorList>
    </citation>
    <scope>NUCLEOTIDE SEQUENCE</scope>
</reference>
<evidence type="ECO:0000256" key="1">
    <source>
        <dbReference type="SAM" id="MobiDB-lite"/>
    </source>
</evidence>
<feature type="compositionally biased region" description="Basic and acidic residues" evidence="1">
    <location>
        <begin position="185"/>
        <end position="203"/>
    </location>
</feature>
<feature type="region of interest" description="Disordered" evidence="1">
    <location>
        <begin position="1"/>
        <end position="30"/>
    </location>
</feature>
<feature type="compositionally biased region" description="Acidic residues" evidence="1">
    <location>
        <begin position="137"/>
        <end position="157"/>
    </location>
</feature>